<gene>
    <name evidence="2" type="ORF">ACFPQ3_02775</name>
</gene>
<dbReference type="GO" id="GO:0008948">
    <property type="term" value="F:oxaloacetate decarboxylase activity"/>
    <property type="evidence" value="ECO:0007669"/>
    <property type="project" value="UniProtKB-EC"/>
</dbReference>
<dbReference type="PANTHER" id="PTHR43778">
    <property type="entry name" value="PYRUVATE CARBOXYLASE"/>
    <property type="match status" value="1"/>
</dbReference>
<evidence type="ECO:0000313" key="2">
    <source>
        <dbReference type="EMBL" id="MFC5630542.1"/>
    </source>
</evidence>
<dbReference type="InterPro" id="IPR055268">
    <property type="entry name" value="PCB-like"/>
</dbReference>
<organism evidence="2 3">
    <name type="scientific">Streptococcus caledonicus</name>
    <dbReference type="NCBI Taxonomy" id="2614158"/>
    <lineage>
        <taxon>Bacteria</taxon>
        <taxon>Bacillati</taxon>
        <taxon>Bacillota</taxon>
        <taxon>Bacilli</taxon>
        <taxon>Lactobacillales</taxon>
        <taxon>Streptococcaceae</taxon>
        <taxon>Streptococcus</taxon>
    </lineage>
</organism>
<dbReference type="NCBIfam" id="NF006761">
    <property type="entry name" value="PRK09282.1"/>
    <property type="match status" value="1"/>
</dbReference>
<comment type="caution">
    <text evidence="2">The sequence shown here is derived from an EMBL/GenBank/DDBJ whole genome shotgun (WGS) entry which is preliminary data.</text>
</comment>
<dbReference type="SUPFAM" id="SSF51569">
    <property type="entry name" value="Aldolase"/>
    <property type="match status" value="1"/>
</dbReference>
<accession>A0ABW0UDA8</accession>
<dbReference type="EMBL" id="JBHSOJ010000015">
    <property type="protein sequence ID" value="MFC5630542.1"/>
    <property type="molecule type" value="Genomic_DNA"/>
</dbReference>
<dbReference type="EC" id="4.1.1.112" evidence="2"/>
<dbReference type="Pfam" id="PF02436">
    <property type="entry name" value="PYC_OADA"/>
    <property type="match status" value="1"/>
</dbReference>
<dbReference type="SUPFAM" id="SSF89000">
    <property type="entry name" value="post-HMGL domain-like"/>
    <property type="match status" value="1"/>
</dbReference>
<keyword evidence="3" id="KW-1185">Reference proteome</keyword>
<evidence type="ECO:0000259" key="1">
    <source>
        <dbReference type="PROSITE" id="PS50991"/>
    </source>
</evidence>
<sequence length="459" mass="51353">MRSVEITETLLRDAHQSLMATRMSIEDMLPILSSLDKVGYYSLECWGGATFDACLRFLNEDPWERLRTLKKHLPNTKLQMLLRGQNLLGYRHYSDDVVDKFVELSAENGIDVFRIFDALNDTRNLQRALDAVKRTGKEAQLCISYTTSPVHTVDYYIELTKQMVAMGTDSICIKDMAGVLTPRDAKALISGMKLVTNLPIILHTHATSGISEMTYHAAVEAGVDRIDTALSPFSGGTSQPATESLYLALKDEGYDVSLDEKLMEEIAVYMRSVRQKYLDNGTMSPTLLFADPRTLIYQVPGGMLSNMLSQLKQAGAESKLDQVLSEVPKVRKDMGYPPLVTPMSQIVGTQAAMNIILGERYKMVSKEVKQYLIGEYGKSPVPVDPEFAKSIIGDAEIYTGRPADRLEPEFDKLREEIGELAKSDEDVLIYALFPNVAKDFLTKKYAPNDEVIRVTGYVR</sequence>
<dbReference type="Pfam" id="PF00682">
    <property type="entry name" value="HMGL-like"/>
    <property type="match status" value="1"/>
</dbReference>
<feature type="domain" description="Pyruvate carboxyltransferase" evidence="1">
    <location>
        <begin position="4"/>
        <end position="264"/>
    </location>
</feature>
<name>A0ABW0UDA8_9STRE</name>
<dbReference type="InterPro" id="IPR013785">
    <property type="entry name" value="Aldolase_TIM"/>
</dbReference>
<dbReference type="InterPro" id="IPR003379">
    <property type="entry name" value="Carboxylase_cons_dom"/>
</dbReference>
<dbReference type="RefSeq" id="WP_156806504.1">
    <property type="nucleotide sequence ID" value="NZ_JBHSOJ010000015.1"/>
</dbReference>
<proteinExistence type="predicted"/>
<dbReference type="PANTHER" id="PTHR43778:SF2">
    <property type="entry name" value="PYRUVATE CARBOXYLASE, MITOCHONDRIAL"/>
    <property type="match status" value="1"/>
</dbReference>
<dbReference type="Proteomes" id="UP001596110">
    <property type="component" value="Unassembled WGS sequence"/>
</dbReference>
<dbReference type="InterPro" id="IPR000891">
    <property type="entry name" value="PYR_CT"/>
</dbReference>
<dbReference type="PROSITE" id="PS50991">
    <property type="entry name" value="PYR_CT"/>
    <property type="match status" value="1"/>
</dbReference>
<keyword evidence="2" id="KW-0456">Lyase</keyword>
<dbReference type="CDD" id="cd07937">
    <property type="entry name" value="DRE_TIM_PC_TC_5S"/>
    <property type="match status" value="1"/>
</dbReference>
<protein>
    <submittedName>
        <fullName evidence="2">Oxaloacetate decarboxylase subunit alpha</fullName>
        <ecNumber evidence="2">4.1.1.112</ecNumber>
    </submittedName>
</protein>
<dbReference type="NCBIfam" id="NF008985">
    <property type="entry name" value="PRK12331.1"/>
    <property type="match status" value="1"/>
</dbReference>
<evidence type="ECO:0000313" key="3">
    <source>
        <dbReference type="Proteomes" id="UP001596110"/>
    </source>
</evidence>
<dbReference type="Gene3D" id="3.20.20.70">
    <property type="entry name" value="Aldolase class I"/>
    <property type="match status" value="1"/>
</dbReference>
<reference evidence="3" key="1">
    <citation type="journal article" date="2019" name="Int. J. Syst. Evol. Microbiol.">
        <title>The Global Catalogue of Microorganisms (GCM) 10K type strain sequencing project: providing services to taxonomists for standard genome sequencing and annotation.</title>
        <authorList>
            <consortium name="The Broad Institute Genomics Platform"/>
            <consortium name="The Broad Institute Genome Sequencing Center for Infectious Disease"/>
            <person name="Wu L."/>
            <person name="Ma J."/>
        </authorList>
    </citation>
    <scope>NUCLEOTIDE SEQUENCE [LARGE SCALE GENOMIC DNA]</scope>
    <source>
        <strain evidence="3">DT43</strain>
    </source>
</reference>